<dbReference type="AlphaFoldDB" id="A0AAE3XP20"/>
<feature type="signal peptide" evidence="1">
    <location>
        <begin position="1"/>
        <end position="18"/>
    </location>
</feature>
<dbReference type="RefSeq" id="WP_309939094.1">
    <property type="nucleotide sequence ID" value="NZ_AP025305.1"/>
</dbReference>
<protein>
    <recommendedName>
        <fullName evidence="4">Chalcone isomerase domain-containing protein</fullName>
    </recommendedName>
</protein>
<evidence type="ECO:0000256" key="1">
    <source>
        <dbReference type="SAM" id="SignalP"/>
    </source>
</evidence>
<organism evidence="2 3">
    <name type="scientific">Aureibacter tunicatorum</name>
    <dbReference type="NCBI Taxonomy" id="866807"/>
    <lineage>
        <taxon>Bacteria</taxon>
        <taxon>Pseudomonadati</taxon>
        <taxon>Bacteroidota</taxon>
        <taxon>Cytophagia</taxon>
        <taxon>Cytophagales</taxon>
        <taxon>Persicobacteraceae</taxon>
        <taxon>Aureibacter</taxon>
    </lineage>
</organism>
<gene>
    <name evidence="2" type="ORF">HNQ88_002466</name>
</gene>
<dbReference type="EMBL" id="JAVDQD010000002">
    <property type="protein sequence ID" value="MDR6239429.1"/>
    <property type="molecule type" value="Genomic_DNA"/>
</dbReference>
<comment type="caution">
    <text evidence="2">The sequence shown here is derived from an EMBL/GenBank/DDBJ whole genome shotgun (WGS) entry which is preliminary data.</text>
</comment>
<reference evidence="2" key="1">
    <citation type="submission" date="2023-07" db="EMBL/GenBank/DDBJ databases">
        <title>Genomic Encyclopedia of Type Strains, Phase IV (KMG-IV): sequencing the most valuable type-strain genomes for metagenomic binning, comparative biology and taxonomic classification.</title>
        <authorList>
            <person name="Goeker M."/>
        </authorList>
    </citation>
    <scope>NUCLEOTIDE SEQUENCE</scope>
    <source>
        <strain evidence="2">DSM 26174</strain>
    </source>
</reference>
<evidence type="ECO:0000313" key="3">
    <source>
        <dbReference type="Proteomes" id="UP001185092"/>
    </source>
</evidence>
<name>A0AAE3XP20_9BACT</name>
<proteinExistence type="predicted"/>
<evidence type="ECO:0008006" key="4">
    <source>
        <dbReference type="Google" id="ProtNLM"/>
    </source>
</evidence>
<feature type="chain" id="PRO_5042035855" description="Chalcone isomerase domain-containing protein" evidence="1">
    <location>
        <begin position="19"/>
        <end position="188"/>
    </location>
</feature>
<keyword evidence="3" id="KW-1185">Reference proteome</keyword>
<sequence>MKYLLFTLLWIFTITGQAQDNASLLNEPMDWKFERIDFPLDFASEIEYEGYEELRFSSGMFDVKSDEYFTYFFAFNLKHSKILSERELTSLLEKYYSGLANAVAKDKIDNQEQYFSKVIKLNDDKWSIKFRDCFTNCEEIVINVQIKQNASNENLKIFALASPEDFNSPLWEKLRPTLIKLSSEKEEL</sequence>
<evidence type="ECO:0000313" key="2">
    <source>
        <dbReference type="EMBL" id="MDR6239429.1"/>
    </source>
</evidence>
<accession>A0AAE3XP20</accession>
<keyword evidence="1" id="KW-0732">Signal</keyword>
<dbReference type="Proteomes" id="UP001185092">
    <property type="component" value="Unassembled WGS sequence"/>
</dbReference>